<dbReference type="CDD" id="cd00118">
    <property type="entry name" value="LysM"/>
    <property type="match status" value="1"/>
</dbReference>
<protein>
    <submittedName>
        <fullName evidence="4">Transglycosylase family protein</fullName>
    </submittedName>
</protein>
<comment type="caution">
    <text evidence="4">The sequence shown here is derived from an EMBL/GenBank/DDBJ whole genome shotgun (WGS) entry which is preliminary data.</text>
</comment>
<evidence type="ECO:0000313" key="4">
    <source>
        <dbReference type="EMBL" id="MDT9686194.1"/>
    </source>
</evidence>
<evidence type="ECO:0000256" key="2">
    <source>
        <dbReference type="ARBA" id="ARBA00022801"/>
    </source>
</evidence>
<dbReference type="Proteomes" id="UP001250181">
    <property type="component" value="Unassembled WGS sequence"/>
</dbReference>
<dbReference type="Pfam" id="PF01476">
    <property type="entry name" value="LysM"/>
    <property type="match status" value="1"/>
</dbReference>
<dbReference type="InterPro" id="IPR010618">
    <property type="entry name" value="RPF"/>
</dbReference>
<dbReference type="PROSITE" id="PS51782">
    <property type="entry name" value="LYSM"/>
    <property type="match status" value="1"/>
</dbReference>
<gene>
    <name evidence="4" type="ORF">RND61_29620</name>
</gene>
<feature type="domain" description="LysM" evidence="3">
    <location>
        <begin position="168"/>
        <end position="217"/>
    </location>
</feature>
<keyword evidence="5" id="KW-1185">Reference proteome</keyword>
<sequence>MPKQPKPSRTPRARVRAAAPASAALFALAVALAPVPALPGEAVAWASPPSASALPAVPTALTASASAVPAGGRRAGAATSADCPGDWPWGCVALCESGGRWNANTGNGFYGGLQFKQSTWEEFGGLAYARRADLASRVQQITVAQEVLRWQGWSAWPTCSRRYGLSGRYHTVQPGDTLSTVARRFGVPGGWRALHAANRDVVGGDPNVLRPGWMLRLP</sequence>
<dbReference type="InterPro" id="IPR018392">
    <property type="entry name" value="LysM"/>
</dbReference>
<proteinExistence type="inferred from homology"/>
<name>A0ABU3QUR1_9ACTN</name>
<evidence type="ECO:0000259" key="3">
    <source>
        <dbReference type="PROSITE" id="PS51782"/>
    </source>
</evidence>
<dbReference type="SUPFAM" id="SSF54106">
    <property type="entry name" value="LysM domain"/>
    <property type="match status" value="1"/>
</dbReference>
<keyword evidence="2" id="KW-0378">Hydrolase</keyword>
<dbReference type="SMART" id="SM00257">
    <property type="entry name" value="LysM"/>
    <property type="match status" value="1"/>
</dbReference>
<evidence type="ECO:0000256" key="1">
    <source>
        <dbReference type="ARBA" id="ARBA00010830"/>
    </source>
</evidence>
<dbReference type="Gene3D" id="1.10.530.10">
    <property type="match status" value="1"/>
</dbReference>
<dbReference type="InterPro" id="IPR023346">
    <property type="entry name" value="Lysozyme-like_dom_sf"/>
</dbReference>
<organism evidence="4 5">
    <name type="scientific">Streptomyces tamarix</name>
    <dbReference type="NCBI Taxonomy" id="3078565"/>
    <lineage>
        <taxon>Bacteria</taxon>
        <taxon>Bacillati</taxon>
        <taxon>Actinomycetota</taxon>
        <taxon>Actinomycetes</taxon>
        <taxon>Kitasatosporales</taxon>
        <taxon>Streptomycetaceae</taxon>
        <taxon>Streptomyces</taxon>
    </lineage>
</organism>
<dbReference type="Pfam" id="PF06737">
    <property type="entry name" value="Transglycosylas"/>
    <property type="match status" value="1"/>
</dbReference>
<dbReference type="RefSeq" id="WP_315881230.1">
    <property type="nucleotide sequence ID" value="NZ_JAWCTQ010000058.1"/>
</dbReference>
<dbReference type="EMBL" id="JAWCTQ010000058">
    <property type="protein sequence ID" value="MDT9686194.1"/>
    <property type="molecule type" value="Genomic_DNA"/>
</dbReference>
<accession>A0ABU3QUR1</accession>
<dbReference type="Gene3D" id="3.10.350.10">
    <property type="entry name" value="LysM domain"/>
    <property type="match status" value="1"/>
</dbReference>
<dbReference type="CDD" id="cd13925">
    <property type="entry name" value="RPF"/>
    <property type="match status" value="1"/>
</dbReference>
<evidence type="ECO:0000313" key="5">
    <source>
        <dbReference type="Proteomes" id="UP001250181"/>
    </source>
</evidence>
<dbReference type="SUPFAM" id="SSF53955">
    <property type="entry name" value="Lysozyme-like"/>
    <property type="match status" value="1"/>
</dbReference>
<dbReference type="InterPro" id="IPR036779">
    <property type="entry name" value="LysM_dom_sf"/>
</dbReference>
<comment type="similarity">
    <text evidence="1">Belongs to the transglycosylase family. Rpf subfamily.</text>
</comment>
<reference evidence="4 5" key="1">
    <citation type="submission" date="2023-09" db="EMBL/GenBank/DDBJ databases">
        <title>Streptomyces sp. nov.: A antagonism against Alternaria gaisen Producing Streptochlin, Isolated from Tamarix root soil.</title>
        <authorList>
            <person name="Chen Y."/>
        </authorList>
    </citation>
    <scope>NUCLEOTIDE SEQUENCE [LARGE SCALE GENOMIC DNA]</scope>
    <source>
        <strain evidence="4 5">TRM76323</strain>
    </source>
</reference>